<proteinExistence type="predicted"/>
<evidence type="ECO:0000259" key="1">
    <source>
        <dbReference type="Pfam" id="PF16558"/>
    </source>
</evidence>
<comment type="caution">
    <text evidence="2">The sequence shown here is derived from an EMBL/GenBank/DDBJ whole genome shotgun (WGS) entry which is preliminary data.</text>
</comment>
<protein>
    <recommendedName>
        <fullName evidence="1">Ubiquitin-protein ligase E3A N-terminal zinc-binding domain-containing protein</fullName>
    </recommendedName>
</protein>
<dbReference type="Pfam" id="PF16558">
    <property type="entry name" value="AZUL"/>
    <property type="match status" value="1"/>
</dbReference>
<evidence type="ECO:0000313" key="3">
    <source>
        <dbReference type="Proteomes" id="UP000287144"/>
    </source>
</evidence>
<reference evidence="2 3" key="1">
    <citation type="submission" date="2017-06" db="EMBL/GenBank/DDBJ databases">
        <title>Comparative genomic analysis of Ambrosia Fusariam Clade fungi.</title>
        <authorList>
            <person name="Stajich J.E."/>
            <person name="Carrillo J."/>
            <person name="Kijimoto T."/>
            <person name="Eskalen A."/>
            <person name="O'Donnell K."/>
            <person name="Kasson M."/>
        </authorList>
    </citation>
    <scope>NUCLEOTIDE SEQUENCE [LARGE SCALE GENOMIC DNA]</scope>
    <source>
        <strain evidence="2 3">NRRL62579</strain>
    </source>
</reference>
<evidence type="ECO:0000313" key="2">
    <source>
        <dbReference type="EMBL" id="RSL86846.1"/>
    </source>
</evidence>
<dbReference type="Gene3D" id="6.10.130.10">
    <property type="entry name" value="Ubiquitin-protein ligase E3A, N-terminal zinc-binding domain (AZUL)"/>
    <property type="match status" value="1"/>
</dbReference>
<name>A0A428SAP8_9HYPO</name>
<feature type="domain" description="Ubiquitin-protein ligase E3A N-terminal zinc-binding" evidence="1">
    <location>
        <begin position="47"/>
        <end position="108"/>
    </location>
</feature>
<dbReference type="InterPro" id="IPR032353">
    <property type="entry name" value="AZUL"/>
</dbReference>
<dbReference type="Proteomes" id="UP000287144">
    <property type="component" value="Unassembled WGS sequence"/>
</dbReference>
<accession>A0A428SAP8</accession>
<dbReference type="AlphaFoldDB" id="A0A428SAP8"/>
<organism evidence="2 3">
    <name type="scientific">Fusarium oligoseptatum</name>
    <dbReference type="NCBI Taxonomy" id="2604345"/>
    <lineage>
        <taxon>Eukaryota</taxon>
        <taxon>Fungi</taxon>
        <taxon>Dikarya</taxon>
        <taxon>Ascomycota</taxon>
        <taxon>Pezizomycotina</taxon>
        <taxon>Sordariomycetes</taxon>
        <taxon>Hypocreomycetidae</taxon>
        <taxon>Hypocreales</taxon>
        <taxon>Nectriaceae</taxon>
        <taxon>Fusarium</taxon>
        <taxon>Fusarium solani species complex</taxon>
    </lineage>
</organism>
<sequence>MVAGLWQEAPFARLPADAPPELEAYVQNIENPARVYAIHRASRRHDFQLLVERYVIQLRYGCDNVNCATPTCFTCRRRLAGKAPIRRYNATSARTLAVYLASQDNPEKWIMSIPPQIQGAIRSPW</sequence>
<dbReference type="STRING" id="1325735.A0A428SAP8"/>
<keyword evidence="3" id="KW-1185">Reference proteome</keyword>
<gene>
    <name evidence="2" type="ORF">CEP52_015708</name>
</gene>
<dbReference type="InterPro" id="IPR042556">
    <property type="entry name" value="AZUL_sf"/>
</dbReference>
<dbReference type="EMBL" id="NKCK01000290">
    <property type="protein sequence ID" value="RSL86846.1"/>
    <property type="molecule type" value="Genomic_DNA"/>
</dbReference>